<evidence type="ECO:0000313" key="3">
    <source>
        <dbReference type="Proteomes" id="UP000281708"/>
    </source>
</evidence>
<reference evidence="2 3" key="1">
    <citation type="submission" date="2018-10" db="EMBL/GenBank/DDBJ databases">
        <title>Marmoricola sp. 4Q3S-7 whole genome shotgun sequence.</title>
        <authorList>
            <person name="Li F."/>
        </authorList>
    </citation>
    <scope>NUCLEOTIDE SEQUENCE [LARGE SCALE GENOMIC DNA]</scope>
    <source>
        <strain evidence="2 3">4Q3S-7</strain>
    </source>
</reference>
<dbReference type="InterPro" id="IPR028973">
    <property type="entry name" value="PhnB-like"/>
</dbReference>
<evidence type="ECO:0000313" key="2">
    <source>
        <dbReference type="EMBL" id="RLV48689.1"/>
    </source>
</evidence>
<sequence>MKTIVPNLWFDDNAEEAIAFYVSLVDNSRVTRTTKLENVGPEGDDTVTYVEFELNGQPYGAINGGPQFTFNEALSLELPCETQDEIDRVWAALSEGGEPGPCGWIKDRYGLSWQVTPAALGDMLTDPDADKVRRATAYFMGLDGVPFDLADLEAAFEGAAQQTT</sequence>
<dbReference type="EMBL" id="RDBE01000008">
    <property type="protein sequence ID" value="RLV48689.1"/>
    <property type="molecule type" value="Genomic_DNA"/>
</dbReference>
<dbReference type="PIRSF" id="PIRSF021700">
    <property type="entry name" value="3_dmu_93_MTrfase"/>
    <property type="match status" value="1"/>
</dbReference>
<dbReference type="Gene3D" id="3.10.180.10">
    <property type="entry name" value="2,3-Dihydroxybiphenyl 1,2-Dioxygenase, domain 1"/>
    <property type="match status" value="1"/>
</dbReference>
<dbReference type="InterPro" id="IPR009725">
    <property type="entry name" value="3_dmu_93_MTrfase"/>
</dbReference>
<proteinExistence type="predicted"/>
<dbReference type="SUPFAM" id="SSF54593">
    <property type="entry name" value="Glyoxalase/Bleomycin resistance protein/Dihydroxybiphenyl dioxygenase"/>
    <property type="match status" value="1"/>
</dbReference>
<dbReference type="Proteomes" id="UP000281708">
    <property type="component" value="Unassembled WGS sequence"/>
</dbReference>
<gene>
    <name evidence="2" type="ORF">D9V37_13235</name>
</gene>
<name>A0A3L8P240_9ACTN</name>
<dbReference type="Pfam" id="PF06983">
    <property type="entry name" value="3-dmu-9_3-mt"/>
    <property type="match status" value="1"/>
</dbReference>
<comment type="caution">
    <text evidence="2">The sequence shown here is derived from an EMBL/GenBank/DDBJ whole genome shotgun (WGS) entry which is preliminary data.</text>
</comment>
<dbReference type="CDD" id="cd06588">
    <property type="entry name" value="PhnB_like"/>
    <property type="match status" value="1"/>
</dbReference>
<organism evidence="2 3">
    <name type="scientific">Nocardioides mangrovicus</name>
    <dbReference type="NCBI Taxonomy" id="2478913"/>
    <lineage>
        <taxon>Bacteria</taxon>
        <taxon>Bacillati</taxon>
        <taxon>Actinomycetota</taxon>
        <taxon>Actinomycetes</taxon>
        <taxon>Propionibacteriales</taxon>
        <taxon>Nocardioidaceae</taxon>
        <taxon>Nocardioides</taxon>
    </lineage>
</organism>
<dbReference type="PANTHER" id="PTHR33990">
    <property type="entry name" value="PROTEIN YJDN-RELATED"/>
    <property type="match status" value="1"/>
</dbReference>
<dbReference type="RefSeq" id="WP_121806651.1">
    <property type="nucleotide sequence ID" value="NZ_RDBE01000008.1"/>
</dbReference>
<protein>
    <submittedName>
        <fullName evidence="2">VOC family protein</fullName>
    </submittedName>
</protein>
<keyword evidence="3" id="KW-1185">Reference proteome</keyword>
<feature type="domain" description="PhnB-like" evidence="1">
    <location>
        <begin position="3"/>
        <end position="116"/>
    </location>
</feature>
<accession>A0A3L8P240</accession>
<dbReference type="InterPro" id="IPR029068">
    <property type="entry name" value="Glyas_Bleomycin-R_OHBP_Dase"/>
</dbReference>
<dbReference type="AlphaFoldDB" id="A0A3L8P240"/>
<dbReference type="OrthoDB" id="9806473at2"/>
<evidence type="ECO:0000259" key="1">
    <source>
        <dbReference type="Pfam" id="PF06983"/>
    </source>
</evidence>